<organism evidence="1 2">
    <name type="scientific">Agreia pratensis</name>
    <dbReference type="NCBI Taxonomy" id="150121"/>
    <lineage>
        <taxon>Bacteria</taxon>
        <taxon>Bacillati</taxon>
        <taxon>Actinomycetota</taxon>
        <taxon>Actinomycetes</taxon>
        <taxon>Micrococcales</taxon>
        <taxon>Microbacteriaceae</taxon>
        <taxon>Agreia</taxon>
    </lineage>
</organism>
<name>A0A1X7IFS3_9MICO</name>
<dbReference type="STRING" id="150121.SAMN06296010_0440"/>
<sequence>MNRRADLPDGLRGRAFSVRDALDHGVSRGRLRRQDLAAPFHGVRVPAADAFGDVWSRCRAYARRMPSGHIFSHVTAAQLHGLPMPTQLESAPLHVSTFLPMQSPRAAGIVGHRLRQGSIDVGSLRRMPVVSLVDAWCQCAPFMSVDELIIAGDHIVGGRYPQKTVKQLRSAVDSYAGARGVRTLKHALEWVRPGSESPKETELRLLLVRGGLPEPELNGDVFGADGAFIGRGDLLYRRFKVLVEYDGSQHADDRRQFHRDVDRLEAFSVDEWRVVRVLKEHMNGDRSEIVTRVRNALISRGWRP</sequence>
<evidence type="ECO:0000313" key="2">
    <source>
        <dbReference type="Proteomes" id="UP000193244"/>
    </source>
</evidence>
<gene>
    <name evidence="1" type="ORF">SAMN06296010_0440</name>
</gene>
<protein>
    <recommendedName>
        <fullName evidence="3">DUF559 domain-containing protein</fullName>
    </recommendedName>
</protein>
<keyword evidence="2" id="KW-1185">Reference proteome</keyword>
<dbReference type="Proteomes" id="UP000193244">
    <property type="component" value="Unassembled WGS sequence"/>
</dbReference>
<dbReference type="Gene3D" id="3.40.960.10">
    <property type="entry name" value="VSR Endonuclease"/>
    <property type="match status" value="1"/>
</dbReference>
<evidence type="ECO:0008006" key="3">
    <source>
        <dbReference type="Google" id="ProtNLM"/>
    </source>
</evidence>
<reference evidence="2" key="1">
    <citation type="submission" date="2017-04" db="EMBL/GenBank/DDBJ databases">
        <authorList>
            <person name="Varghese N."/>
            <person name="Submissions S."/>
        </authorList>
    </citation>
    <scope>NUCLEOTIDE SEQUENCE [LARGE SCALE GENOMIC DNA]</scope>
    <source>
        <strain evidence="2">VKM Ac-2510</strain>
    </source>
</reference>
<evidence type="ECO:0000313" key="1">
    <source>
        <dbReference type="EMBL" id="SMG13033.1"/>
    </source>
</evidence>
<proteinExistence type="predicted"/>
<dbReference type="AlphaFoldDB" id="A0A1X7IFS3"/>
<dbReference type="EMBL" id="FXAY01000001">
    <property type="protein sequence ID" value="SMG13033.1"/>
    <property type="molecule type" value="Genomic_DNA"/>
</dbReference>
<accession>A0A1X7IFS3</accession>